<evidence type="ECO:0000313" key="7">
    <source>
        <dbReference type="EMBL" id="KAG7561993.1"/>
    </source>
</evidence>
<feature type="compositionally biased region" description="Polar residues" evidence="5">
    <location>
        <begin position="194"/>
        <end position="206"/>
    </location>
</feature>
<feature type="transmembrane region" description="Helical" evidence="6">
    <location>
        <begin position="546"/>
        <end position="566"/>
    </location>
</feature>
<keyword evidence="8" id="KW-1185">Reference proteome</keyword>
<evidence type="ECO:0000256" key="1">
    <source>
        <dbReference type="ARBA" id="ARBA00004141"/>
    </source>
</evidence>
<dbReference type="GO" id="GO:0005783">
    <property type="term" value="C:endoplasmic reticulum"/>
    <property type="evidence" value="ECO:0007669"/>
    <property type="project" value="TreeGrafter"/>
</dbReference>
<feature type="compositionally biased region" description="Basic and acidic residues" evidence="5">
    <location>
        <begin position="330"/>
        <end position="347"/>
    </location>
</feature>
<feature type="transmembrane region" description="Helical" evidence="6">
    <location>
        <begin position="586"/>
        <end position="606"/>
    </location>
</feature>
<feature type="transmembrane region" description="Helical" evidence="6">
    <location>
        <begin position="511"/>
        <end position="534"/>
    </location>
</feature>
<feature type="transmembrane region" description="Helical" evidence="6">
    <location>
        <begin position="406"/>
        <end position="426"/>
    </location>
</feature>
<dbReference type="GO" id="GO:0016020">
    <property type="term" value="C:membrane"/>
    <property type="evidence" value="ECO:0007669"/>
    <property type="project" value="UniProtKB-SubCell"/>
</dbReference>
<dbReference type="GO" id="GO:0055085">
    <property type="term" value="P:transmembrane transport"/>
    <property type="evidence" value="ECO:0007669"/>
    <property type="project" value="InterPro"/>
</dbReference>
<feature type="transmembrane region" description="Helical" evidence="6">
    <location>
        <begin position="78"/>
        <end position="98"/>
    </location>
</feature>
<evidence type="ECO:0000256" key="6">
    <source>
        <dbReference type="SAM" id="Phobius"/>
    </source>
</evidence>
<gene>
    <name evidence="7" type="ORF">FFLO_02548</name>
</gene>
<feature type="transmembrane region" description="Helical" evidence="6">
    <location>
        <begin position="47"/>
        <end position="66"/>
    </location>
</feature>
<evidence type="ECO:0000256" key="3">
    <source>
        <dbReference type="ARBA" id="ARBA00022989"/>
    </source>
</evidence>
<proteinExistence type="predicted"/>
<feature type="compositionally biased region" description="Low complexity" evidence="5">
    <location>
        <begin position="299"/>
        <end position="308"/>
    </location>
</feature>
<dbReference type="Proteomes" id="UP000812966">
    <property type="component" value="Unassembled WGS sequence"/>
</dbReference>
<keyword evidence="4 6" id="KW-0472">Membrane</keyword>
<evidence type="ECO:0000256" key="4">
    <source>
        <dbReference type="ARBA" id="ARBA00023136"/>
    </source>
</evidence>
<name>A0A8K0NP09_9TREE</name>
<accession>A0A8K0NP09</accession>
<feature type="compositionally biased region" description="Acidic residues" evidence="5">
    <location>
        <begin position="352"/>
        <end position="367"/>
    </location>
</feature>
<feature type="compositionally biased region" description="Basic and acidic residues" evidence="5">
    <location>
        <begin position="227"/>
        <end position="238"/>
    </location>
</feature>
<reference evidence="7" key="1">
    <citation type="submission" date="2020-04" db="EMBL/GenBank/DDBJ databases">
        <title>Analysis of mating type loci in Filobasidium floriforme.</title>
        <authorList>
            <person name="Nowrousian M."/>
        </authorList>
    </citation>
    <scope>NUCLEOTIDE SEQUENCE</scope>
    <source>
        <strain evidence="7">CBS 6242</strain>
    </source>
</reference>
<dbReference type="AlphaFoldDB" id="A0A8K0NP09"/>
<feature type="compositionally biased region" description="Polar residues" evidence="5">
    <location>
        <begin position="279"/>
        <end position="290"/>
    </location>
</feature>
<dbReference type="PANTHER" id="PTHR31794">
    <property type="entry name" value="AUXIN EFFLUX TRANSPORTER FAMILY PROTEIN (EUROFUNG)"/>
    <property type="match status" value="1"/>
</dbReference>
<dbReference type="InterPro" id="IPR004776">
    <property type="entry name" value="Mem_transp_PIN-like"/>
</dbReference>
<dbReference type="PANTHER" id="PTHR31794:SF2">
    <property type="entry name" value="AUXIN EFFLUX TRANSPORTER FAMILY PROTEIN (EUROFUNG)"/>
    <property type="match status" value="1"/>
</dbReference>
<dbReference type="EMBL" id="JABELV010000041">
    <property type="protein sequence ID" value="KAG7561993.1"/>
    <property type="molecule type" value="Genomic_DNA"/>
</dbReference>
<protein>
    <submittedName>
        <fullName evidence="7">Uncharacterized protein</fullName>
    </submittedName>
</protein>
<comment type="subcellular location">
    <subcellularLocation>
        <location evidence="1">Membrane</location>
        <topology evidence="1">Multi-pass membrane protein</topology>
    </subcellularLocation>
</comment>
<evidence type="ECO:0000256" key="2">
    <source>
        <dbReference type="ARBA" id="ARBA00022692"/>
    </source>
</evidence>
<evidence type="ECO:0000313" key="8">
    <source>
        <dbReference type="Proteomes" id="UP000812966"/>
    </source>
</evidence>
<dbReference type="Pfam" id="PF03547">
    <property type="entry name" value="Mem_trans"/>
    <property type="match status" value="1"/>
</dbReference>
<keyword evidence="2 6" id="KW-0812">Transmembrane</keyword>
<evidence type="ECO:0000256" key="5">
    <source>
        <dbReference type="SAM" id="MobiDB-lite"/>
    </source>
</evidence>
<comment type="caution">
    <text evidence="7">The sequence shown here is derived from an EMBL/GenBank/DDBJ whole genome shotgun (WGS) entry which is preliminary data.</text>
</comment>
<organism evidence="7 8">
    <name type="scientific">Filobasidium floriforme</name>
    <dbReference type="NCBI Taxonomy" id="5210"/>
    <lineage>
        <taxon>Eukaryota</taxon>
        <taxon>Fungi</taxon>
        <taxon>Dikarya</taxon>
        <taxon>Basidiomycota</taxon>
        <taxon>Agaricomycotina</taxon>
        <taxon>Tremellomycetes</taxon>
        <taxon>Filobasidiales</taxon>
        <taxon>Filobasidiaceae</taxon>
        <taxon>Filobasidium</taxon>
    </lineage>
</organism>
<feature type="region of interest" description="Disordered" evidence="5">
    <location>
        <begin position="183"/>
        <end position="382"/>
    </location>
</feature>
<sequence length="608" mass="65785">MSGGTDAVPVKVLLITVFQSIIEVVILCAAGYILARAGILDKPTQRKLNVVNVSLMTPALLFSKVAFSLTPSKLKEMWIIPLGFFIVTIVSAGVAFGLGTVFRLKKSQRAFAMCASMFQNSNSLPIALIQSLVVEVPGLKWGNDDTKDAMLGRALAYLVVYSTLGMMLRWSYGVKLLSSADEEQTDVTTEQVTNTILTEEPQTLDNPGSGEPHPAARETDPLFSSADRIKADEREETASRSSADGWKPSVGSPGLNGSGNGALPISAHTLETVREGRRSSPSPNARTTSFGAVHGSGPGSRPYPRRPSQMSRAESGREFWGLPQAGQSRADQKRYGRNGTLHDHQESCGDTSDSEDEDQADSEDEEWGDRNLPYTHRRQTSAPSHTRLGAFWRRTKHRTKSILRKVNEFLTVPMYSALLSIFIALIPPLQRLLNEAKPLTQAIKSAGQCSIPLTLVVLGAFFYNPPAPAASTDKKPSSDNANSNGNFLQRKIDAIKNPRASTTHPGENRTVFVAVISRMILVPAILLPGVALVARYDSFEAAADPVFVLAAVLIISSPPALTLAQITQAASGDAFERLISKTISWSYAILTPPLTLVYVVLGLVFGRL</sequence>
<feature type="transmembrane region" description="Helical" evidence="6">
    <location>
        <begin position="12"/>
        <end position="35"/>
    </location>
</feature>
<keyword evidence="3 6" id="KW-1133">Transmembrane helix</keyword>